<evidence type="ECO:0000256" key="1">
    <source>
        <dbReference type="SAM" id="MobiDB-lite"/>
    </source>
</evidence>
<evidence type="ECO:0000313" key="2">
    <source>
        <dbReference type="EMBL" id="CAI9970067.1"/>
    </source>
</evidence>
<gene>
    <name evidence="2" type="ORF">HINF_LOCUS57712</name>
    <name evidence="3" type="ORF">HINF_LOCUS67289</name>
</gene>
<evidence type="ECO:0000313" key="4">
    <source>
        <dbReference type="Proteomes" id="UP001642409"/>
    </source>
</evidence>
<evidence type="ECO:0000313" key="3">
    <source>
        <dbReference type="EMBL" id="CAL6094058.1"/>
    </source>
</evidence>
<protein>
    <submittedName>
        <fullName evidence="3">Hypothetical_protein</fullName>
    </submittedName>
</protein>
<proteinExistence type="predicted"/>
<name>A0AA86RBQ6_9EUKA</name>
<comment type="caution">
    <text evidence="2">The sequence shown here is derived from an EMBL/GenBank/DDBJ whole genome shotgun (WGS) entry which is preliminary data.</text>
</comment>
<dbReference type="EMBL" id="CATOUU010001067">
    <property type="protein sequence ID" value="CAI9970067.1"/>
    <property type="molecule type" value="Genomic_DNA"/>
</dbReference>
<dbReference type="AlphaFoldDB" id="A0AA86RBQ6"/>
<feature type="compositionally biased region" description="Basic and acidic residues" evidence="1">
    <location>
        <begin position="124"/>
        <end position="135"/>
    </location>
</feature>
<feature type="region of interest" description="Disordered" evidence="1">
    <location>
        <begin position="1"/>
        <end position="65"/>
    </location>
</feature>
<dbReference type="EMBL" id="CAXDID020000462">
    <property type="protein sequence ID" value="CAL6094058.1"/>
    <property type="molecule type" value="Genomic_DNA"/>
</dbReference>
<feature type="compositionally biased region" description="Basic residues" evidence="1">
    <location>
        <begin position="78"/>
        <end position="101"/>
    </location>
</feature>
<feature type="region of interest" description="Disordered" evidence="1">
    <location>
        <begin position="124"/>
        <end position="143"/>
    </location>
</feature>
<feature type="region of interest" description="Disordered" evidence="1">
    <location>
        <begin position="77"/>
        <end position="101"/>
    </location>
</feature>
<feature type="compositionally biased region" description="Basic residues" evidence="1">
    <location>
        <begin position="1"/>
        <end position="46"/>
    </location>
</feature>
<accession>A0AA86RBQ6</accession>
<organism evidence="2">
    <name type="scientific">Hexamita inflata</name>
    <dbReference type="NCBI Taxonomy" id="28002"/>
    <lineage>
        <taxon>Eukaryota</taxon>
        <taxon>Metamonada</taxon>
        <taxon>Diplomonadida</taxon>
        <taxon>Hexamitidae</taxon>
        <taxon>Hexamitinae</taxon>
        <taxon>Hexamita</taxon>
    </lineage>
</organism>
<dbReference type="Proteomes" id="UP001642409">
    <property type="component" value="Unassembled WGS sequence"/>
</dbReference>
<keyword evidence="4" id="KW-1185">Reference proteome</keyword>
<sequence>MRCRSRPRSEHKHTSAIRRRRGRLSKSTRRTGNRSRKWPSPRRSRRHSEFGPGSKSPEHRRFCGRMRFNQRLGPFRGRWSRWRRRSGKLRSRGSFRSKWPSRRKSSLNTCMRFRLWKSLICRHSSEQSRTPQERKHNQRLKIS</sequence>
<reference evidence="2" key="1">
    <citation type="submission" date="2023-06" db="EMBL/GenBank/DDBJ databases">
        <authorList>
            <person name="Kurt Z."/>
        </authorList>
    </citation>
    <scope>NUCLEOTIDE SEQUENCE</scope>
</reference>
<reference evidence="3 4" key="2">
    <citation type="submission" date="2024-07" db="EMBL/GenBank/DDBJ databases">
        <authorList>
            <person name="Akdeniz Z."/>
        </authorList>
    </citation>
    <scope>NUCLEOTIDE SEQUENCE [LARGE SCALE GENOMIC DNA]</scope>
</reference>